<dbReference type="InterPro" id="IPR001650">
    <property type="entry name" value="Helicase_C-like"/>
</dbReference>
<evidence type="ECO:0000259" key="1">
    <source>
        <dbReference type="PROSITE" id="PS51192"/>
    </source>
</evidence>
<evidence type="ECO:0000259" key="2">
    <source>
        <dbReference type="PROSITE" id="PS51194"/>
    </source>
</evidence>
<dbReference type="SMART" id="SM00487">
    <property type="entry name" value="DEXDc"/>
    <property type="match status" value="1"/>
</dbReference>
<evidence type="ECO:0000313" key="3">
    <source>
        <dbReference type="EMBL" id="KKM67228.1"/>
    </source>
</evidence>
<dbReference type="PROSITE" id="PS51192">
    <property type="entry name" value="HELICASE_ATP_BIND_1"/>
    <property type="match status" value="1"/>
</dbReference>
<accession>A0A0F9JCD6</accession>
<name>A0A0F9JCD6_9ZZZZ</name>
<dbReference type="CDD" id="cd18799">
    <property type="entry name" value="SF2_C_EcoAI-like"/>
    <property type="match status" value="1"/>
</dbReference>
<dbReference type="PROSITE" id="PS51194">
    <property type="entry name" value="HELICASE_CTER"/>
    <property type="match status" value="1"/>
</dbReference>
<dbReference type="Pfam" id="PF04851">
    <property type="entry name" value="ResIII"/>
    <property type="match status" value="1"/>
</dbReference>
<comment type="caution">
    <text evidence="3">The sequence shown here is derived from an EMBL/GenBank/DDBJ whole genome shotgun (WGS) entry which is preliminary data.</text>
</comment>
<dbReference type="SMART" id="SM00490">
    <property type="entry name" value="HELICc"/>
    <property type="match status" value="1"/>
</dbReference>
<dbReference type="InterPro" id="IPR014001">
    <property type="entry name" value="Helicase_ATP-bd"/>
</dbReference>
<protein>
    <recommendedName>
        <fullName evidence="4">Helicase ATP-binding domain-containing protein</fullName>
    </recommendedName>
</protein>
<dbReference type="GO" id="GO:0061749">
    <property type="term" value="F:forked DNA-dependent helicase activity"/>
    <property type="evidence" value="ECO:0007669"/>
    <property type="project" value="TreeGrafter"/>
</dbReference>
<reference evidence="3" key="1">
    <citation type="journal article" date="2015" name="Nature">
        <title>Complex archaea that bridge the gap between prokaryotes and eukaryotes.</title>
        <authorList>
            <person name="Spang A."/>
            <person name="Saw J.H."/>
            <person name="Jorgensen S.L."/>
            <person name="Zaremba-Niedzwiedzka K."/>
            <person name="Martijn J."/>
            <person name="Lind A.E."/>
            <person name="van Eijk R."/>
            <person name="Schleper C."/>
            <person name="Guy L."/>
            <person name="Ettema T.J."/>
        </authorList>
    </citation>
    <scope>NUCLEOTIDE SEQUENCE</scope>
</reference>
<dbReference type="GO" id="GO:0036121">
    <property type="term" value="F:double-stranded DNA helicase activity"/>
    <property type="evidence" value="ECO:0007669"/>
    <property type="project" value="TreeGrafter"/>
</dbReference>
<dbReference type="GO" id="GO:0070125">
    <property type="term" value="P:mitochondrial translational elongation"/>
    <property type="evidence" value="ECO:0007669"/>
    <property type="project" value="TreeGrafter"/>
</dbReference>
<proteinExistence type="predicted"/>
<dbReference type="GO" id="GO:0000403">
    <property type="term" value="F:Y-form DNA binding"/>
    <property type="evidence" value="ECO:0007669"/>
    <property type="project" value="TreeGrafter"/>
</dbReference>
<feature type="domain" description="Helicase ATP-binding" evidence="1">
    <location>
        <begin position="16"/>
        <end position="156"/>
    </location>
</feature>
<dbReference type="GO" id="GO:0005524">
    <property type="term" value="F:ATP binding"/>
    <property type="evidence" value="ECO:0007669"/>
    <property type="project" value="InterPro"/>
</dbReference>
<feature type="domain" description="Helicase C-terminal" evidence="2">
    <location>
        <begin position="202"/>
        <end position="363"/>
    </location>
</feature>
<dbReference type="InterPro" id="IPR027417">
    <property type="entry name" value="P-loop_NTPase"/>
</dbReference>
<dbReference type="GO" id="GO:0005759">
    <property type="term" value="C:mitochondrial matrix"/>
    <property type="evidence" value="ECO:0007669"/>
    <property type="project" value="TreeGrafter"/>
</dbReference>
<gene>
    <name evidence="3" type="ORF">LCGC14_1473280</name>
</gene>
<dbReference type="Gene3D" id="3.40.50.300">
    <property type="entry name" value="P-loop containing nucleotide triphosphate hydrolases"/>
    <property type="match status" value="2"/>
</dbReference>
<sequence>MKKPALRPYQQDCLDAINDYGPGKGLIQMAAGAGKSLVFARLPGRPLLVMAHRQELVVQAAGHFGPDTAIEQAERRAPAGAEVVSSSVQTLARRKEKWDPDRFDTVVVDEAHHSAARTYRDILSYFTPRQRLGFTATPNRGDAVSLEDVYDDIIFEYDLFRAIEEGFLSPLRAVRVTIDCDLSKIRTRAGDFALGDLDAAVNIESANKAVAEAVAKHGEPPILVFGCTIEHAKALAAACSKHFGSCDWVSGVSKHRGQALSLFRAGHTDVLCNVALYTEGVDIPNIRTVVIARPTKSQPLYSQMIGRGTRLAPGKDHCIIIDCVDSTHYNDLATACSLAGIDPSEMENPERLEQEPLNVQAWLPAVVGGDSDHPGAWVKNYTTVNLWAKRRNLDLRDIHFFKHPDGRLSVNIATDKWLRISPADLRGRVMVTTPKIERGPFTQQEAIDFAHDLLHKHCADSKPLFSRKSFARWGKQEPTSKQLAQIARMTSKACSPKTKGEASLILNRLFAYYHSHSGRRQMSHIAGPPPPGGVS</sequence>
<dbReference type="GO" id="GO:0016787">
    <property type="term" value="F:hydrolase activity"/>
    <property type="evidence" value="ECO:0007669"/>
    <property type="project" value="InterPro"/>
</dbReference>
<dbReference type="InterPro" id="IPR050742">
    <property type="entry name" value="Helicase_Restrict-Modif_Enz"/>
</dbReference>
<dbReference type="EMBL" id="LAZR01010384">
    <property type="protein sequence ID" value="KKM67228.1"/>
    <property type="molecule type" value="Genomic_DNA"/>
</dbReference>
<dbReference type="GO" id="GO:0032042">
    <property type="term" value="P:mitochondrial DNA metabolic process"/>
    <property type="evidence" value="ECO:0007669"/>
    <property type="project" value="TreeGrafter"/>
</dbReference>
<dbReference type="SUPFAM" id="SSF52540">
    <property type="entry name" value="P-loop containing nucleoside triphosphate hydrolases"/>
    <property type="match status" value="1"/>
</dbReference>
<evidence type="ECO:0008006" key="4">
    <source>
        <dbReference type="Google" id="ProtNLM"/>
    </source>
</evidence>
<dbReference type="Pfam" id="PF00271">
    <property type="entry name" value="Helicase_C"/>
    <property type="match status" value="1"/>
</dbReference>
<dbReference type="PANTHER" id="PTHR47396:SF1">
    <property type="entry name" value="ATP-DEPENDENT HELICASE IRC3-RELATED"/>
    <property type="match status" value="1"/>
</dbReference>
<dbReference type="InterPro" id="IPR006935">
    <property type="entry name" value="Helicase/UvrB_N"/>
</dbReference>
<dbReference type="PANTHER" id="PTHR47396">
    <property type="entry name" value="TYPE I RESTRICTION ENZYME ECOKI R PROTEIN"/>
    <property type="match status" value="1"/>
</dbReference>
<dbReference type="AlphaFoldDB" id="A0A0F9JCD6"/>
<organism evidence="3">
    <name type="scientific">marine sediment metagenome</name>
    <dbReference type="NCBI Taxonomy" id="412755"/>
    <lineage>
        <taxon>unclassified sequences</taxon>
        <taxon>metagenomes</taxon>
        <taxon>ecological metagenomes</taxon>
    </lineage>
</organism>